<evidence type="ECO:0000313" key="5">
    <source>
        <dbReference type="EMBL" id="SNR71194.1"/>
    </source>
</evidence>
<comment type="caution">
    <text evidence="5">The sequence shown here is derived from an EMBL/GenBank/DDBJ whole genome shotgun (WGS) entry which is preliminary data.</text>
</comment>
<keyword evidence="6" id="KW-1185">Reference proteome</keyword>
<name>A0AA94IT35_9BACT</name>
<accession>A0AA94IT35</accession>
<dbReference type="PANTHER" id="PTHR46429">
    <property type="entry name" value="23S RRNA (GUANOSINE-2'-O-)-METHYLTRANSFERASE RLMB"/>
    <property type="match status" value="1"/>
</dbReference>
<dbReference type="Pfam" id="PF00588">
    <property type="entry name" value="SpoU_methylase"/>
    <property type="match status" value="2"/>
</dbReference>
<protein>
    <submittedName>
        <fullName evidence="5">SpoU rRNA Methylase family protein</fullName>
    </submittedName>
</protein>
<dbReference type="InterPro" id="IPR029026">
    <property type="entry name" value="tRNA_m1G_MTases_N"/>
</dbReference>
<evidence type="ECO:0000256" key="1">
    <source>
        <dbReference type="ARBA" id="ARBA00022603"/>
    </source>
</evidence>
<evidence type="ECO:0000313" key="6">
    <source>
        <dbReference type="Proteomes" id="UP000198427"/>
    </source>
</evidence>
<gene>
    <name evidence="5" type="ORF">SAMN06265364_10625</name>
</gene>
<dbReference type="InterPro" id="IPR029028">
    <property type="entry name" value="Alpha/beta_knot_MTases"/>
</dbReference>
<dbReference type="GO" id="GO:0003723">
    <property type="term" value="F:RNA binding"/>
    <property type="evidence" value="ECO:0007669"/>
    <property type="project" value="InterPro"/>
</dbReference>
<proteinExistence type="predicted"/>
<dbReference type="EMBL" id="FZNZ01000006">
    <property type="protein sequence ID" value="SNR71194.1"/>
    <property type="molecule type" value="Genomic_DNA"/>
</dbReference>
<keyword evidence="2" id="KW-0808">Transferase</keyword>
<organism evidence="5 6">
    <name type="scientific">Prevotella jejuni</name>
    <dbReference type="NCBI Taxonomy" id="1177574"/>
    <lineage>
        <taxon>Bacteria</taxon>
        <taxon>Pseudomonadati</taxon>
        <taxon>Bacteroidota</taxon>
        <taxon>Bacteroidia</taxon>
        <taxon>Bacteroidales</taxon>
        <taxon>Prevotellaceae</taxon>
        <taxon>Prevotella</taxon>
    </lineage>
</organism>
<feature type="domain" description="tRNA/rRNA methyltransferase SpoU type" evidence="4">
    <location>
        <begin position="17"/>
        <end position="108"/>
    </location>
</feature>
<dbReference type="Proteomes" id="UP000198427">
    <property type="component" value="Unassembled WGS sequence"/>
</dbReference>
<feature type="compositionally biased region" description="Polar residues" evidence="3">
    <location>
        <begin position="143"/>
        <end position="164"/>
    </location>
</feature>
<dbReference type="InterPro" id="IPR004441">
    <property type="entry name" value="rRNA_MeTrfase_TrmH"/>
</dbReference>
<dbReference type="InterPro" id="IPR001537">
    <property type="entry name" value="SpoU_MeTrfase"/>
</dbReference>
<feature type="region of interest" description="Disordered" evidence="3">
    <location>
        <begin position="108"/>
        <end position="164"/>
    </location>
</feature>
<dbReference type="PANTHER" id="PTHR46429:SF1">
    <property type="entry name" value="23S RRNA (GUANOSINE-2'-O-)-METHYLTRANSFERASE RLMB"/>
    <property type="match status" value="1"/>
</dbReference>
<evidence type="ECO:0000259" key="4">
    <source>
        <dbReference type="Pfam" id="PF00588"/>
    </source>
</evidence>
<sequence>MNRLSVEEFKEADKLPLIVVLDDVRSLYNVGSVFRSADAFRVEAVYLCGITATPPNAEIHKTALGGEDSVDWRYFERTEDAVEELHRKGVFVYSVEQVEGSTKLQELNTQHSNLHHSSSNNASLNTSSTPITQPPSPIPQPSNYYHSSPNTSSSNTQHTINTQHSTPNTHYAIIMGNEVKGVKQSVVDMSDGCLEIPQFGTKHSLNVSVTTGIVIWEFARQLLLK</sequence>
<dbReference type="GO" id="GO:0032259">
    <property type="term" value="P:methylation"/>
    <property type="evidence" value="ECO:0007669"/>
    <property type="project" value="UniProtKB-KW"/>
</dbReference>
<evidence type="ECO:0000256" key="2">
    <source>
        <dbReference type="ARBA" id="ARBA00022679"/>
    </source>
</evidence>
<feature type="compositionally biased region" description="Low complexity" evidence="3">
    <location>
        <begin position="108"/>
        <end position="131"/>
    </location>
</feature>
<feature type="domain" description="tRNA/rRNA methyltransferase SpoU type" evidence="4">
    <location>
        <begin position="165"/>
        <end position="215"/>
    </location>
</feature>
<reference evidence="5 6" key="1">
    <citation type="submission" date="2017-06" db="EMBL/GenBank/DDBJ databases">
        <authorList>
            <person name="Varghese N."/>
            <person name="Submissions S."/>
        </authorList>
    </citation>
    <scope>NUCLEOTIDE SEQUENCE [LARGE SCALE GENOMIC DNA]</scope>
    <source>
        <strain evidence="5 6">DSM 26989</strain>
    </source>
</reference>
<evidence type="ECO:0000256" key="3">
    <source>
        <dbReference type="SAM" id="MobiDB-lite"/>
    </source>
</evidence>
<dbReference type="GO" id="GO:0008173">
    <property type="term" value="F:RNA methyltransferase activity"/>
    <property type="evidence" value="ECO:0007669"/>
    <property type="project" value="InterPro"/>
</dbReference>
<dbReference type="SUPFAM" id="SSF75217">
    <property type="entry name" value="alpha/beta knot"/>
    <property type="match status" value="1"/>
</dbReference>
<dbReference type="GO" id="GO:0006396">
    <property type="term" value="P:RNA processing"/>
    <property type="evidence" value="ECO:0007669"/>
    <property type="project" value="InterPro"/>
</dbReference>
<dbReference type="GO" id="GO:0005829">
    <property type="term" value="C:cytosol"/>
    <property type="evidence" value="ECO:0007669"/>
    <property type="project" value="TreeGrafter"/>
</dbReference>
<keyword evidence="1 5" id="KW-0489">Methyltransferase</keyword>
<dbReference type="AlphaFoldDB" id="A0AA94IT35"/>
<dbReference type="Gene3D" id="3.40.1280.10">
    <property type="match status" value="1"/>
</dbReference>